<comment type="caution">
    <text evidence="6">The sequence shown here is derived from an EMBL/GenBank/DDBJ whole genome shotgun (WGS) entry which is preliminary data.</text>
</comment>
<dbReference type="AlphaFoldDB" id="A0A5C4S2Z8"/>
<evidence type="ECO:0000259" key="5">
    <source>
        <dbReference type="PROSITE" id="PS51007"/>
    </source>
</evidence>
<keyword evidence="3 4" id="KW-0408">Iron</keyword>
<accession>A0A5C4S2Z8</accession>
<dbReference type="InterPro" id="IPR009056">
    <property type="entry name" value="Cyt_c-like_dom"/>
</dbReference>
<evidence type="ECO:0000256" key="2">
    <source>
        <dbReference type="ARBA" id="ARBA00022723"/>
    </source>
</evidence>
<gene>
    <name evidence="6" type="ORF">FGF66_10780</name>
</gene>
<dbReference type="RefSeq" id="WP_139457645.1">
    <property type="nucleotide sequence ID" value="NZ_VDCH01000029.1"/>
</dbReference>
<keyword evidence="7" id="KW-1185">Reference proteome</keyword>
<dbReference type="Gene3D" id="1.10.760.10">
    <property type="entry name" value="Cytochrome c-like domain"/>
    <property type="match status" value="1"/>
</dbReference>
<protein>
    <submittedName>
        <fullName evidence="6">Cytochrome C</fullName>
    </submittedName>
</protein>
<dbReference type="InterPro" id="IPR036909">
    <property type="entry name" value="Cyt_c-like_dom_sf"/>
</dbReference>
<evidence type="ECO:0000256" key="3">
    <source>
        <dbReference type="ARBA" id="ARBA00023004"/>
    </source>
</evidence>
<dbReference type="GO" id="GO:0009055">
    <property type="term" value="F:electron transfer activity"/>
    <property type="evidence" value="ECO:0007669"/>
    <property type="project" value="InterPro"/>
</dbReference>
<proteinExistence type="predicted"/>
<dbReference type="SUPFAM" id="SSF46626">
    <property type="entry name" value="Cytochrome c"/>
    <property type="match status" value="1"/>
</dbReference>
<dbReference type="PROSITE" id="PS51007">
    <property type="entry name" value="CYTC"/>
    <property type="match status" value="1"/>
</dbReference>
<evidence type="ECO:0000256" key="4">
    <source>
        <dbReference type="PROSITE-ProRule" id="PRU00433"/>
    </source>
</evidence>
<dbReference type="OrthoDB" id="9809720at2"/>
<dbReference type="GO" id="GO:0020037">
    <property type="term" value="F:heme binding"/>
    <property type="evidence" value="ECO:0007669"/>
    <property type="project" value="InterPro"/>
</dbReference>
<organism evidence="6 7">
    <name type="scientific">Chlorobaculum thiosulfatiphilum</name>
    <name type="common">Chlorobium limicola f.sp. thiosulfatophilum</name>
    <dbReference type="NCBI Taxonomy" id="115852"/>
    <lineage>
        <taxon>Bacteria</taxon>
        <taxon>Pseudomonadati</taxon>
        <taxon>Chlorobiota</taxon>
        <taxon>Chlorobiia</taxon>
        <taxon>Chlorobiales</taxon>
        <taxon>Chlorobiaceae</taxon>
        <taxon>Chlorobaculum</taxon>
    </lineage>
</organism>
<evidence type="ECO:0000256" key="1">
    <source>
        <dbReference type="ARBA" id="ARBA00022617"/>
    </source>
</evidence>
<dbReference type="Proteomes" id="UP000308271">
    <property type="component" value="Unassembled WGS sequence"/>
</dbReference>
<name>A0A5C4S2Z8_CHLTI</name>
<sequence>MKRKALLTSCMIAPLMLAGLEGQARDRASIRNGRYLVMIAGCNDCHTKGYAFSDGRIPESQWLKGDDLGWNGPWGTTWPVNLRLLASSMSERAWMRTKYVKARPPMPWYALRDMSDRDFRDIYRYLRHLGPAGRPAPEFLPPDKIPPEPFVRYPR</sequence>
<evidence type="ECO:0000313" key="7">
    <source>
        <dbReference type="Proteomes" id="UP000308271"/>
    </source>
</evidence>
<dbReference type="EMBL" id="VDCH01000029">
    <property type="protein sequence ID" value="TNJ37512.1"/>
    <property type="molecule type" value="Genomic_DNA"/>
</dbReference>
<dbReference type="GO" id="GO:0046872">
    <property type="term" value="F:metal ion binding"/>
    <property type="evidence" value="ECO:0007669"/>
    <property type="project" value="UniProtKB-KW"/>
</dbReference>
<keyword evidence="1 4" id="KW-0349">Heme</keyword>
<evidence type="ECO:0000313" key="6">
    <source>
        <dbReference type="EMBL" id="TNJ37512.1"/>
    </source>
</evidence>
<keyword evidence="2 4" id="KW-0479">Metal-binding</keyword>
<feature type="domain" description="Cytochrome c" evidence="5">
    <location>
        <begin position="28"/>
        <end position="130"/>
    </location>
</feature>
<reference evidence="6 7" key="1">
    <citation type="submission" date="2019-05" db="EMBL/GenBank/DDBJ databases">
        <title>Draft Whole-Genome sequence of the green sulfur bacterium Chlorobaculum thiosulfatiphilum DSM 249.</title>
        <authorList>
            <person name="Meyer T.E."/>
            <person name="Kyndt J.A."/>
        </authorList>
    </citation>
    <scope>NUCLEOTIDE SEQUENCE [LARGE SCALE GENOMIC DNA]</scope>
    <source>
        <strain evidence="6 7">DSM 249</strain>
    </source>
</reference>